<name>A0A3N2PM80_SODAK</name>
<evidence type="ECO:0000313" key="5">
    <source>
        <dbReference type="Proteomes" id="UP000272025"/>
    </source>
</evidence>
<dbReference type="PANTHER" id="PTHR12354:SF1">
    <property type="entry name" value="INTERFERON-RELATED DEVELOPMENTAL REGULATOR 1"/>
    <property type="match status" value="1"/>
</dbReference>
<dbReference type="InterPro" id="IPR007701">
    <property type="entry name" value="Interferon-rel_develop_reg_N"/>
</dbReference>
<feature type="region of interest" description="Disordered" evidence="2">
    <location>
        <begin position="460"/>
        <end position="490"/>
    </location>
</feature>
<dbReference type="OrthoDB" id="18978at2759"/>
<feature type="compositionally biased region" description="Basic and acidic residues" evidence="2">
    <location>
        <begin position="115"/>
        <end position="126"/>
    </location>
</feature>
<feature type="domain" description="Interferon-related developmental regulator N-terminal" evidence="3">
    <location>
        <begin position="182"/>
        <end position="461"/>
    </location>
</feature>
<protein>
    <recommendedName>
        <fullName evidence="3">Interferon-related developmental regulator N-terminal domain-containing protein</fullName>
    </recommendedName>
</protein>
<feature type="region of interest" description="Disordered" evidence="2">
    <location>
        <begin position="83"/>
        <end position="176"/>
    </location>
</feature>
<dbReference type="PANTHER" id="PTHR12354">
    <property type="entry name" value="INTERFERON-RELATED DEVELOPMENTAL REGULATOR"/>
    <property type="match status" value="1"/>
</dbReference>
<evidence type="ECO:0000256" key="2">
    <source>
        <dbReference type="SAM" id="MobiDB-lite"/>
    </source>
</evidence>
<dbReference type="GeneID" id="39583026"/>
<evidence type="ECO:0000259" key="3">
    <source>
        <dbReference type="Pfam" id="PF05004"/>
    </source>
</evidence>
<feature type="region of interest" description="Disordered" evidence="2">
    <location>
        <begin position="541"/>
        <end position="569"/>
    </location>
</feature>
<keyword evidence="5" id="KW-1185">Reference proteome</keyword>
<dbReference type="InterPro" id="IPR011989">
    <property type="entry name" value="ARM-like"/>
</dbReference>
<comment type="similarity">
    <text evidence="1">Belongs to the IFRD family.</text>
</comment>
<feature type="compositionally biased region" description="Polar residues" evidence="2">
    <location>
        <begin position="468"/>
        <end position="480"/>
    </location>
</feature>
<dbReference type="InterPro" id="IPR016024">
    <property type="entry name" value="ARM-type_fold"/>
</dbReference>
<proteinExistence type="inferred from homology"/>
<feature type="compositionally biased region" description="Polar residues" evidence="2">
    <location>
        <begin position="138"/>
        <end position="149"/>
    </location>
</feature>
<dbReference type="EMBL" id="ML119061">
    <property type="protein sequence ID" value="ROT35514.1"/>
    <property type="molecule type" value="Genomic_DNA"/>
</dbReference>
<evidence type="ECO:0000256" key="1">
    <source>
        <dbReference type="ARBA" id="ARBA00008828"/>
    </source>
</evidence>
<dbReference type="SUPFAM" id="SSF48371">
    <property type="entry name" value="ARM repeat"/>
    <property type="match status" value="1"/>
</dbReference>
<dbReference type="InterPro" id="IPR039777">
    <property type="entry name" value="IFRD"/>
</dbReference>
<dbReference type="Gene3D" id="1.25.10.10">
    <property type="entry name" value="Leucine-rich Repeat Variant"/>
    <property type="match status" value="1"/>
</dbReference>
<dbReference type="RefSeq" id="XP_028463320.1">
    <property type="nucleotide sequence ID" value="XM_028614548.1"/>
</dbReference>
<dbReference type="Proteomes" id="UP000272025">
    <property type="component" value="Unassembled WGS sequence"/>
</dbReference>
<dbReference type="AlphaFoldDB" id="A0A3N2PM80"/>
<evidence type="ECO:0000313" key="4">
    <source>
        <dbReference type="EMBL" id="ROT35514.1"/>
    </source>
</evidence>
<dbReference type="Pfam" id="PF05004">
    <property type="entry name" value="IFRD"/>
    <property type="match status" value="1"/>
</dbReference>
<organism evidence="4 5">
    <name type="scientific">Sodiomyces alkalinus (strain CBS 110278 / VKM F-3762 / F11)</name>
    <name type="common">Alkaliphilic filamentous fungus</name>
    <dbReference type="NCBI Taxonomy" id="1314773"/>
    <lineage>
        <taxon>Eukaryota</taxon>
        <taxon>Fungi</taxon>
        <taxon>Dikarya</taxon>
        <taxon>Ascomycota</taxon>
        <taxon>Pezizomycotina</taxon>
        <taxon>Sordariomycetes</taxon>
        <taxon>Hypocreomycetidae</taxon>
        <taxon>Glomerellales</taxon>
        <taxon>Plectosphaerellaceae</taxon>
        <taxon>Sodiomyces</taxon>
    </lineage>
</organism>
<accession>A0A3N2PM80</accession>
<dbReference type="STRING" id="1314773.A0A3N2PM80"/>
<sequence length="569" mass="62375">MPDKVFAVICTTYEHQASETPYGNHPILDIEQSGTKYSVFQVVKQVASSLIFYRSSRYAEFIATTATYPYRNAAQGRFCYPTQPEHHSNLSKSQISIHHKPDSWDSTLRSPPTMRDLRLKVLRESGKTVSRKARSRPESTQGSARNSPIGSPAVSRAGSRYASEEEISDDNEYDDSLTCSTLSNGSEFVSDETQASTWESLLQDRIAELQDRKRSNVKGRETTIASYLNLIKQHYAGREIGSSAADILSALMRSVRSGGSSAEKLLALKAVQATLLTCPSEALFEDLYTPLQTACEDEEDSDVKAAAVLAMAMAALFAGGSEAAAEEFLDFLISIVDSDGEAVSAVDSGPVVTAALQSWAFVASQMDDIAAQVYDAMEAFVEQLDSTDVEVQTSAGFNIAFIFEAARDEEEETGEPLRLQYDPKRLVSRMAQISKPAVRQMSRKDRRHLRKHFASIVTSLEHGKGPGYSTSGRPASNPHTGGTKVEHDQEMSEFGYREKLRIGDTVVVVDSWSLLARIETVRNVLGGGFSVHFTDNPTVADLLGSPEMEQSTSNSHSGETGARSKKNRR</sequence>
<feature type="compositionally biased region" description="Polar residues" evidence="2">
    <location>
        <begin position="548"/>
        <end position="558"/>
    </location>
</feature>
<feature type="compositionally biased region" description="Acidic residues" evidence="2">
    <location>
        <begin position="164"/>
        <end position="175"/>
    </location>
</feature>
<gene>
    <name evidence="4" type="ORF">SODALDRAFT_363351</name>
</gene>
<reference evidence="4 5" key="1">
    <citation type="journal article" date="2018" name="Mol. Ecol.">
        <title>The obligate alkalophilic soda-lake fungus Sodiomyces alkalinus has shifted to a protein diet.</title>
        <authorList>
            <person name="Grum-Grzhimaylo A.A."/>
            <person name="Falkoski D.L."/>
            <person name="van den Heuvel J."/>
            <person name="Valero-Jimenez C.A."/>
            <person name="Min B."/>
            <person name="Choi I.G."/>
            <person name="Lipzen A."/>
            <person name="Daum C.G."/>
            <person name="Aanen D.K."/>
            <person name="Tsang A."/>
            <person name="Henrissat B."/>
            <person name="Bilanenko E.N."/>
            <person name="de Vries R.P."/>
            <person name="van Kan J.A.L."/>
            <person name="Grigoriev I.V."/>
            <person name="Debets A.J.M."/>
        </authorList>
    </citation>
    <scope>NUCLEOTIDE SEQUENCE [LARGE SCALE GENOMIC DNA]</scope>
    <source>
        <strain evidence="4 5">F11</strain>
    </source>
</reference>